<dbReference type="Proteomes" id="UP000312102">
    <property type="component" value="Chromosome"/>
</dbReference>
<gene>
    <name evidence="2" type="ORF">FIT61_06440</name>
</gene>
<evidence type="ECO:0000259" key="1">
    <source>
        <dbReference type="Pfam" id="PF13372"/>
    </source>
</evidence>
<accession>A0AAE6KPU7</accession>
<proteinExistence type="predicted"/>
<dbReference type="InterPro" id="IPR025388">
    <property type="entry name" value="Alginate_export_dom"/>
</dbReference>
<sequence length="565" mass="65313">MNFTKLKNKTLTSHLIVAGLILNFGISYSYAEDLPVNKETEVVSEEKKIKARLAEIAAETRAADREKNGYYVERKSYGTGKETEPPRYVKQANKTWLKDFDSFLDTNWLDLGLEQRFRYEYRENDFRRGTISGSRQIDDKRGSQTLDEPLLLRTRAYIGIKNILDPFRFALEIQDSRTNLGGYVNEIETRDTNDLHILQGYLELNFKETFLGKDPLGNDRPIWIRAGRHAWEAGDRRLIARNEWRNTTNNFYGLRANIGDKKNDWQLELHAVNPVQRFSNADDKTDKSQEFYGAILNYRGWSDIVTFEPSYFLLKQDGDKVRFNANGVAQTAANKIDKEVHTALLRAYGVIPATQFDFDGAYNKQWGKVQREVTRNNLIEVDHDAHAYNIEIGYNVKHPWKPRVSSFYGVATGDQRLENNDRTPMERFERLFGFARPWSNDDYIQMENIRTNKVRLEFDPKISFLDNVKVDTGFSWYRLDSATDRWNAGGDVRDGSGRSGTDLGKEYDLRVRFPINQYTSLNLGYAYFWGGDFVASPSTFRAVQGGANRSSESQFFYAELTLLGF</sequence>
<organism evidence="2 3">
    <name type="scientific">Candidatus Methylopumilus rimovensis</name>
    <dbReference type="NCBI Taxonomy" id="2588535"/>
    <lineage>
        <taxon>Bacteria</taxon>
        <taxon>Pseudomonadati</taxon>
        <taxon>Pseudomonadota</taxon>
        <taxon>Betaproteobacteria</taxon>
        <taxon>Nitrosomonadales</taxon>
        <taxon>Methylophilaceae</taxon>
        <taxon>Candidatus Methylopumilus</taxon>
    </lineage>
</organism>
<dbReference type="EMBL" id="CP040986">
    <property type="protein sequence ID" value="QDD14057.1"/>
    <property type="molecule type" value="Genomic_DNA"/>
</dbReference>
<evidence type="ECO:0000313" key="3">
    <source>
        <dbReference type="Proteomes" id="UP000312102"/>
    </source>
</evidence>
<feature type="domain" description="Alginate export" evidence="1">
    <location>
        <begin position="108"/>
        <end position="535"/>
    </location>
</feature>
<dbReference type="AlphaFoldDB" id="A0AAE6KPU7"/>
<keyword evidence="3" id="KW-1185">Reference proteome</keyword>
<name>A0AAE6KPU7_9PROT</name>
<protein>
    <submittedName>
        <fullName evidence="2">Alginate export family protein</fullName>
    </submittedName>
</protein>
<dbReference type="KEGG" id="mrk:FIT61_06440"/>
<reference evidence="2 3" key="1">
    <citation type="journal article" date="2019" name="ISME J.">
        <title>Evolution in action: habitat transition from sediment to the pelagial leads to genome streamlining in Methylophilaceae.</title>
        <authorList>
            <person name="Salcher M."/>
            <person name="Schaefle D."/>
            <person name="Kaspar M."/>
            <person name="Neuenschwander S.M."/>
            <person name="Ghai R."/>
        </authorList>
    </citation>
    <scope>NUCLEOTIDE SEQUENCE [LARGE SCALE GENOMIC DNA]</scope>
    <source>
        <strain evidence="2 3">MMS-RI-1</strain>
    </source>
</reference>
<dbReference type="Pfam" id="PF13372">
    <property type="entry name" value="Alginate_exp"/>
    <property type="match status" value="1"/>
</dbReference>
<evidence type="ECO:0000313" key="2">
    <source>
        <dbReference type="EMBL" id="QDD14057.1"/>
    </source>
</evidence>
<dbReference type="RefSeq" id="WP_139873952.1">
    <property type="nucleotide sequence ID" value="NZ_CP040985.1"/>
</dbReference>